<sequence length="223" mass="24989">MSENSLASTIAGAIITTGLTLLGTSLLQGRESDRANHAKFLDGAQATAQETSKLLAEGYSALETLTQDSSKSEGSAAKLENVRKYDEFYRGWRQRLIENQFRVSRYFGATISANIIHLKEIEVAKIHDPAAPEPCTLPGIDDSLDMNKLAERIRCLVTISAFWDRRQQSVNPHDLDEQLTLERSRSINTENIRRQMISYEASYVRILRGLDDRFSALGAKRVL</sequence>
<keyword evidence="1" id="KW-0812">Transmembrane</keyword>
<name>A0A0P9S1T4_PSEA0</name>
<evidence type="ECO:0000256" key="1">
    <source>
        <dbReference type="SAM" id="Phobius"/>
    </source>
</evidence>
<protein>
    <submittedName>
        <fullName evidence="2">Uncharacterized protein</fullName>
    </submittedName>
</protein>
<dbReference type="PATRIC" id="fig|235272.12.peg.1631"/>
<reference evidence="2 3" key="1">
    <citation type="submission" date="2015-09" db="EMBL/GenBank/DDBJ databases">
        <title>Genome announcement of multiple Pseudomonas syringae strains.</title>
        <authorList>
            <person name="Thakur S."/>
            <person name="Wang P.W."/>
            <person name="Gong Y."/>
            <person name="Weir B.S."/>
            <person name="Guttman D.S."/>
        </authorList>
    </citation>
    <scope>NUCLEOTIDE SEQUENCE [LARGE SCALE GENOMIC DNA]</scope>
    <source>
        <strain evidence="2 3">ICMP9150</strain>
    </source>
</reference>
<dbReference type="EMBL" id="LJQG01000153">
    <property type="protein sequence ID" value="KPX19192.1"/>
    <property type="molecule type" value="Genomic_DNA"/>
</dbReference>
<gene>
    <name evidence="2" type="ORF">ALO71_01198</name>
</gene>
<keyword evidence="1" id="KW-1133">Transmembrane helix</keyword>
<evidence type="ECO:0000313" key="3">
    <source>
        <dbReference type="Proteomes" id="UP000050346"/>
    </source>
</evidence>
<comment type="caution">
    <text evidence="2">The sequence shown here is derived from an EMBL/GenBank/DDBJ whole genome shotgun (WGS) entry which is preliminary data.</text>
</comment>
<feature type="transmembrane region" description="Helical" evidence="1">
    <location>
        <begin position="6"/>
        <end position="27"/>
    </location>
</feature>
<organism evidence="2 3">
    <name type="scientific">Pseudomonas amygdali pv. dendropanacis</name>
    <dbReference type="NCBI Taxonomy" id="235272"/>
    <lineage>
        <taxon>Bacteria</taxon>
        <taxon>Pseudomonadati</taxon>
        <taxon>Pseudomonadota</taxon>
        <taxon>Gammaproteobacteria</taxon>
        <taxon>Pseudomonadales</taxon>
        <taxon>Pseudomonadaceae</taxon>
        <taxon>Pseudomonas</taxon>
        <taxon>Pseudomonas amygdali</taxon>
    </lineage>
</organism>
<dbReference type="RefSeq" id="WP_044324707.1">
    <property type="nucleotide sequence ID" value="NZ_JYHG01000083.1"/>
</dbReference>
<keyword evidence="1" id="KW-0472">Membrane</keyword>
<proteinExistence type="predicted"/>
<dbReference type="Proteomes" id="UP000050346">
    <property type="component" value="Unassembled WGS sequence"/>
</dbReference>
<evidence type="ECO:0000313" key="2">
    <source>
        <dbReference type="EMBL" id="KPX19192.1"/>
    </source>
</evidence>
<accession>A0A0P9S1T4</accession>
<dbReference type="AlphaFoldDB" id="A0A0P9S1T4"/>